<dbReference type="STRING" id="164328.H3HD86"/>
<reference evidence="2" key="1">
    <citation type="journal article" date="2006" name="Science">
        <title>Phytophthora genome sequences uncover evolutionary origins and mechanisms of pathogenesis.</title>
        <authorList>
            <person name="Tyler B.M."/>
            <person name="Tripathy S."/>
            <person name="Zhang X."/>
            <person name="Dehal P."/>
            <person name="Jiang R.H."/>
            <person name="Aerts A."/>
            <person name="Arredondo F.D."/>
            <person name="Baxter L."/>
            <person name="Bensasson D."/>
            <person name="Beynon J.L."/>
            <person name="Chapman J."/>
            <person name="Damasceno C.M."/>
            <person name="Dorrance A.E."/>
            <person name="Dou D."/>
            <person name="Dickerman A.W."/>
            <person name="Dubchak I.L."/>
            <person name="Garbelotto M."/>
            <person name="Gijzen M."/>
            <person name="Gordon S.G."/>
            <person name="Govers F."/>
            <person name="Grunwald N.J."/>
            <person name="Huang W."/>
            <person name="Ivors K.L."/>
            <person name="Jones R.W."/>
            <person name="Kamoun S."/>
            <person name="Krampis K."/>
            <person name="Lamour K.H."/>
            <person name="Lee M.K."/>
            <person name="McDonald W.H."/>
            <person name="Medina M."/>
            <person name="Meijer H.J."/>
            <person name="Nordberg E.K."/>
            <person name="Maclean D.J."/>
            <person name="Ospina-Giraldo M.D."/>
            <person name="Morris P.F."/>
            <person name="Phuntumart V."/>
            <person name="Putnam N.H."/>
            <person name="Rash S."/>
            <person name="Rose J.K."/>
            <person name="Sakihama Y."/>
            <person name="Salamov A.A."/>
            <person name="Savidor A."/>
            <person name="Scheuring C.F."/>
            <person name="Smith B.M."/>
            <person name="Sobral B.W."/>
            <person name="Terry A."/>
            <person name="Torto-Alalibo T.A."/>
            <person name="Win J."/>
            <person name="Xu Z."/>
            <person name="Zhang H."/>
            <person name="Grigoriev I.V."/>
            <person name="Rokhsar D.S."/>
            <person name="Boore J.L."/>
        </authorList>
    </citation>
    <scope>NUCLEOTIDE SEQUENCE [LARGE SCALE GENOMIC DNA]</scope>
    <source>
        <strain evidence="2">Pr102</strain>
    </source>
</reference>
<dbReference type="Gene3D" id="1.25.40.20">
    <property type="entry name" value="Ankyrin repeat-containing domain"/>
    <property type="match status" value="1"/>
</dbReference>
<keyword evidence="2" id="KW-1185">Reference proteome</keyword>
<dbReference type="Pfam" id="PF12796">
    <property type="entry name" value="Ank_2"/>
    <property type="match status" value="1"/>
</dbReference>
<dbReference type="EnsemblProtists" id="Phyra95932">
    <property type="protein sequence ID" value="Phyra95932"/>
    <property type="gene ID" value="Phyra95932"/>
</dbReference>
<name>H3HD86_PHYRM</name>
<reference evidence="1" key="2">
    <citation type="submission" date="2015-06" db="UniProtKB">
        <authorList>
            <consortium name="EnsemblProtists"/>
        </authorList>
    </citation>
    <scope>IDENTIFICATION</scope>
    <source>
        <strain evidence="1">Pr102</strain>
    </source>
</reference>
<dbReference type="HOGENOM" id="CLU_014745_1_2_1"/>
<dbReference type="SUPFAM" id="SSF48403">
    <property type="entry name" value="Ankyrin repeat"/>
    <property type="match status" value="1"/>
</dbReference>
<proteinExistence type="predicted"/>
<dbReference type="VEuPathDB" id="FungiDB:KRP23_12441"/>
<dbReference type="Proteomes" id="UP000005238">
    <property type="component" value="Unassembled WGS sequence"/>
</dbReference>
<evidence type="ECO:0000313" key="2">
    <source>
        <dbReference type="Proteomes" id="UP000005238"/>
    </source>
</evidence>
<dbReference type="AlphaFoldDB" id="H3HD86"/>
<dbReference type="VEuPathDB" id="FungiDB:KRP23_12436"/>
<dbReference type="PANTHER" id="PTHR46586:SF3">
    <property type="entry name" value="ANKYRIN REPEAT-CONTAINING PROTEIN"/>
    <property type="match status" value="1"/>
</dbReference>
<dbReference type="InterPro" id="IPR052050">
    <property type="entry name" value="SecEffector_AnkRepeat"/>
</dbReference>
<evidence type="ECO:0000313" key="1">
    <source>
        <dbReference type="EnsemblProtists" id="Phyra95932"/>
    </source>
</evidence>
<dbReference type="InterPro" id="IPR036770">
    <property type="entry name" value="Ankyrin_rpt-contain_sf"/>
</dbReference>
<accession>H3HD86</accession>
<dbReference type="EMBL" id="DS566055">
    <property type="status" value="NOT_ANNOTATED_CDS"/>
    <property type="molecule type" value="Genomic_DNA"/>
</dbReference>
<organism evidence="1 2">
    <name type="scientific">Phytophthora ramorum</name>
    <name type="common">Sudden oak death agent</name>
    <dbReference type="NCBI Taxonomy" id="164328"/>
    <lineage>
        <taxon>Eukaryota</taxon>
        <taxon>Sar</taxon>
        <taxon>Stramenopiles</taxon>
        <taxon>Oomycota</taxon>
        <taxon>Peronosporomycetes</taxon>
        <taxon>Peronosporales</taxon>
        <taxon>Peronosporaceae</taxon>
        <taxon>Phytophthora</taxon>
    </lineage>
</organism>
<protein>
    <submittedName>
        <fullName evidence="1">Uncharacterized protein</fullName>
    </submittedName>
</protein>
<dbReference type="VEuPathDB" id="FungiDB:KRP22_13068"/>
<dbReference type="InterPro" id="IPR002110">
    <property type="entry name" value="Ankyrin_rpt"/>
</dbReference>
<dbReference type="eggNOG" id="KOG0504">
    <property type="taxonomic scope" value="Eukaryota"/>
</dbReference>
<dbReference type="PANTHER" id="PTHR46586">
    <property type="entry name" value="ANKYRIN REPEAT-CONTAINING PROTEIN"/>
    <property type="match status" value="1"/>
</dbReference>
<dbReference type="InParanoid" id="H3HD86"/>
<sequence length="334" mass="36247">MVSPPPPCRAGPAAPTLVLTNRPLFHLIMEFVDGVPGSIVTLVTDFQRLHQGVPWSATGALPRAAIQHGDLETLRGLRKLATTKTFQLRPELAMDGAARCAIQFGQLEILQYLAHTGLLFKLEIVQWVVANYPNSTLRDVKAEDLSRASVSVLSFLREKRLATGGFQDPRLVDLVATMGKMETLMFLLENEEGQCTSHALDGAAANGHLEIRTEGCTTSAMDGAARHGHREVVQFLHTQRTEGCTVAAMDGAARNGHVDMVKFLHVNRAEGCTTTAMDGAATGGFIDVVRFLHEHRSEGCTTKAMDGAARSGHLEVVEFLHEHRTEGCTSDAMD</sequence>
<dbReference type="OMA" id="GATRCAI"/>